<dbReference type="GO" id="GO:0051015">
    <property type="term" value="F:actin filament binding"/>
    <property type="evidence" value="ECO:0007669"/>
    <property type="project" value="InterPro"/>
</dbReference>
<gene>
    <name evidence="3" type="ORF">G0U57_011564</name>
</gene>
<keyword evidence="1" id="KW-0677">Repeat</keyword>
<dbReference type="InterPro" id="IPR000900">
    <property type="entry name" value="Nebulin_repeat"/>
</dbReference>
<dbReference type="GO" id="GO:0030018">
    <property type="term" value="C:Z disc"/>
    <property type="evidence" value="ECO:0007669"/>
    <property type="project" value="InterPro"/>
</dbReference>
<evidence type="ECO:0000256" key="2">
    <source>
        <dbReference type="ARBA" id="ARBA00023203"/>
    </source>
</evidence>
<reference evidence="3 4" key="1">
    <citation type="journal article" date="2020" name="G3 (Bethesda)">
        <title>Draft Genome of the Common Snapping Turtle, Chelydra serpentina, a Model for Phenotypic Plasticity in Reptiles.</title>
        <authorList>
            <person name="Das D."/>
            <person name="Singh S.K."/>
            <person name="Bierstedt J."/>
            <person name="Erickson A."/>
            <person name="Galli G.L.J."/>
            <person name="Crossley D.A. 2nd"/>
            <person name="Rhen T."/>
        </authorList>
    </citation>
    <scope>NUCLEOTIDE SEQUENCE [LARGE SCALE GENOMIC DNA]</scope>
    <source>
        <strain evidence="3">KW</strain>
    </source>
</reference>
<evidence type="ECO:0000256" key="1">
    <source>
        <dbReference type="ARBA" id="ARBA00022737"/>
    </source>
</evidence>
<accession>A0A8T1RXJ3</accession>
<dbReference type="Pfam" id="PF00880">
    <property type="entry name" value="Nebulin"/>
    <property type="match status" value="1"/>
</dbReference>
<dbReference type="GO" id="GO:0071691">
    <property type="term" value="P:cardiac muscle thin filament assembly"/>
    <property type="evidence" value="ECO:0007669"/>
    <property type="project" value="TreeGrafter"/>
</dbReference>
<dbReference type="Proteomes" id="UP000765507">
    <property type="component" value="Unassembled WGS sequence"/>
</dbReference>
<dbReference type="PROSITE" id="PS51216">
    <property type="entry name" value="NEBULIN"/>
    <property type="match status" value="2"/>
</dbReference>
<name>A0A8T1RXJ3_CHESE</name>
<dbReference type="PRINTS" id="PR00510">
    <property type="entry name" value="NEBULIN"/>
</dbReference>
<dbReference type="PANTHER" id="PTHR11039">
    <property type="entry name" value="NEBULIN"/>
    <property type="match status" value="1"/>
</dbReference>
<dbReference type="OrthoDB" id="9295290at2759"/>
<dbReference type="SMART" id="SM00227">
    <property type="entry name" value="NEBU"/>
    <property type="match status" value="2"/>
</dbReference>
<organism evidence="3 4">
    <name type="scientific">Chelydra serpentina</name>
    <name type="common">Snapping turtle</name>
    <name type="synonym">Testudo serpentina</name>
    <dbReference type="NCBI Taxonomy" id="8475"/>
    <lineage>
        <taxon>Eukaryota</taxon>
        <taxon>Metazoa</taxon>
        <taxon>Chordata</taxon>
        <taxon>Craniata</taxon>
        <taxon>Vertebrata</taxon>
        <taxon>Euteleostomi</taxon>
        <taxon>Archelosauria</taxon>
        <taxon>Testudinata</taxon>
        <taxon>Testudines</taxon>
        <taxon>Cryptodira</taxon>
        <taxon>Durocryptodira</taxon>
        <taxon>Americhelydia</taxon>
        <taxon>Chelydroidea</taxon>
        <taxon>Chelydridae</taxon>
        <taxon>Chelydra</taxon>
    </lineage>
</organism>
<dbReference type="PANTHER" id="PTHR11039:SF39">
    <property type="entry name" value="NEBULIN-RELATED-ANCHORING PROTEIN"/>
    <property type="match status" value="1"/>
</dbReference>
<evidence type="ECO:0000313" key="4">
    <source>
        <dbReference type="Proteomes" id="UP000765507"/>
    </source>
</evidence>
<feature type="non-terminal residue" evidence="3">
    <location>
        <position position="152"/>
    </location>
</feature>
<evidence type="ECO:0000313" key="3">
    <source>
        <dbReference type="EMBL" id="KAG6921003.1"/>
    </source>
</evidence>
<protein>
    <submittedName>
        <fullName evidence="3">Nebulin related anchoring protein</fullName>
    </submittedName>
</protein>
<dbReference type="EMBL" id="JAHGAV010003031">
    <property type="protein sequence ID" value="KAG6921003.1"/>
    <property type="molecule type" value="Genomic_DNA"/>
</dbReference>
<proteinExistence type="predicted"/>
<dbReference type="AlphaFoldDB" id="A0A8T1RXJ3"/>
<keyword evidence="2" id="KW-0009">Actin-binding</keyword>
<dbReference type="InterPro" id="IPR055297">
    <property type="entry name" value="NEBU/NEBL"/>
</dbReference>
<dbReference type="InterPro" id="IPR013998">
    <property type="entry name" value="Nebulin-like"/>
</dbReference>
<sequence length="152" mass="17465">IKYKKGFEHMKTQFHLPLDMVNLVHARQAQSLVSDQEYRKLLHQYTSVTDDVRLQCAKKAYKLQSENLYRSDMNFMRGVGCITPGALEIEGKKKASELISEVTKEGFDFSTTNKNLTDVCLLNWVGKMTHWINDRLPPPLFDDTINVLISEG</sequence>
<comment type="caution">
    <text evidence="3">The sequence shown here is derived from an EMBL/GenBank/DDBJ whole genome shotgun (WGS) entry which is preliminary data.</text>
</comment>
<keyword evidence="4" id="KW-1185">Reference proteome</keyword>